<protein>
    <recommendedName>
        <fullName evidence="6">MARVEL domain-containing protein</fullName>
    </recommendedName>
</protein>
<keyword evidence="2" id="KW-0812">Transmembrane</keyword>
<dbReference type="Proteomes" id="UP000011087">
    <property type="component" value="Unassembled WGS sequence"/>
</dbReference>
<dbReference type="EMBL" id="JH992996">
    <property type="protein sequence ID" value="EKX46079.1"/>
    <property type="molecule type" value="Genomic_DNA"/>
</dbReference>
<evidence type="ECO:0008006" key="6">
    <source>
        <dbReference type="Google" id="ProtNLM"/>
    </source>
</evidence>
<dbReference type="AlphaFoldDB" id="L1JD85"/>
<reference evidence="3 5" key="1">
    <citation type="journal article" date="2012" name="Nature">
        <title>Algal genomes reveal evolutionary mosaicism and the fate of nucleomorphs.</title>
        <authorList>
            <consortium name="DOE Joint Genome Institute"/>
            <person name="Curtis B.A."/>
            <person name="Tanifuji G."/>
            <person name="Burki F."/>
            <person name="Gruber A."/>
            <person name="Irimia M."/>
            <person name="Maruyama S."/>
            <person name="Arias M.C."/>
            <person name="Ball S.G."/>
            <person name="Gile G.H."/>
            <person name="Hirakawa Y."/>
            <person name="Hopkins J.F."/>
            <person name="Kuo A."/>
            <person name="Rensing S.A."/>
            <person name="Schmutz J."/>
            <person name="Symeonidi A."/>
            <person name="Elias M."/>
            <person name="Eveleigh R.J."/>
            <person name="Herman E.K."/>
            <person name="Klute M.J."/>
            <person name="Nakayama T."/>
            <person name="Obornik M."/>
            <person name="Reyes-Prieto A."/>
            <person name="Armbrust E.V."/>
            <person name="Aves S.J."/>
            <person name="Beiko R.G."/>
            <person name="Coutinho P."/>
            <person name="Dacks J.B."/>
            <person name="Durnford D.G."/>
            <person name="Fast N.M."/>
            <person name="Green B.R."/>
            <person name="Grisdale C.J."/>
            <person name="Hempel F."/>
            <person name="Henrissat B."/>
            <person name="Hoppner M.P."/>
            <person name="Ishida K."/>
            <person name="Kim E."/>
            <person name="Koreny L."/>
            <person name="Kroth P.G."/>
            <person name="Liu Y."/>
            <person name="Malik S.B."/>
            <person name="Maier U.G."/>
            <person name="McRose D."/>
            <person name="Mock T."/>
            <person name="Neilson J.A."/>
            <person name="Onodera N.T."/>
            <person name="Poole A.M."/>
            <person name="Pritham E.J."/>
            <person name="Richards T.A."/>
            <person name="Rocap G."/>
            <person name="Roy S.W."/>
            <person name="Sarai C."/>
            <person name="Schaack S."/>
            <person name="Shirato S."/>
            <person name="Slamovits C.H."/>
            <person name="Spencer D.F."/>
            <person name="Suzuki S."/>
            <person name="Worden A.Z."/>
            <person name="Zauner S."/>
            <person name="Barry K."/>
            <person name="Bell C."/>
            <person name="Bharti A.K."/>
            <person name="Crow J.A."/>
            <person name="Grimwood J."/>
            <person name="Kramer R."/>
            <person name="Lindquist E."/>
            <person name="Lucas S."/>
            <person name="Salamov A."/>
            <person name="McFadden G.I."/>
            <person name="Lane C.E."/>
            <person name="Keeling P.J."/>
            <person name="Gray M.W."/>
            <person name="Grigoriev I.V."/>
            <person name="Archibald J.M."/>
        </authorList>
    </citation>
    <scope>NUCLEOTIDE SEQUENCE</scope>
    <source>
        <strain evidence="3 5">CCMP2712</strain>
    </source>
</reference>
<dbReference type="GeneID" id="17302774"/>
<evidence type="ECO:0000313" key="3">
    <source>
        <dbReference type="EMBL" id="EKX46079.1"/>
    </source>
</evidence>
<evidence type="ECO:0000313" key="5">
    <source>
        <dbReference type="Proteomes" id="UP000011087"/>
    </source>
</evidence>
<reference evidence="5" key="2">
    <citation type="submission" date="2012-11" db="EMBL/GenBank/DDBJ databases">
        <authorList>
            <person name="Kuo A."/>
            <person name="Curtis B.A."/>
            <person name="Tanifuji G."/>
            <person name="Burki F."/>
            <person name="Gruber A."/>
            <person name="Irimia M."/>
            <person name="Maruyama S."/>
            <person name="Arias M.C."/>
            <person name="Ball S.G."/>
            <person name="Gile G.H."/>
            <person name="Hirakawa Y."/>
            <person name="Hopkins J.F."/>
            <person name="Rensing S.A."/>
            <person name="Schmutz J."/>
            <person name="Symeonidi A."/>
            <person name="Elias M."/>
            <person name="Eveleigh R.J."/>
            <person name="Herman E.K."/>
            <person name="Klute M.J."/>
            <person name="Nakayama T."/>
            <person name="Obornik M."/>
            <person name="Reyes-Prieto A."/>
            <person name="Armbrust E.V."/>
            <person name="Aves S.J."/>
            <person name="Beiko R.G."/>
            <person name="Coutinho P."/>
            <person name="Dacks J.B."/>
            <person name="Durnford D.G."/>
            <person name="Fast N.M."/>
            <person name="Green B.R."/>
            <person name="Grisdale C."/>
            <person name="Hempe F."/>
            <person name="Henrissat B."/>
            <person name="Hoppner M.P."/>
            <person name="Ishida K.-I."/>
            <person name="Kim E."/>
            <person name="Koreny L."/>
            <person name="Kroth P.G."/>
            <person name="Liu Y."/>
            <person name="Malik S.-B."/>
            <person name="Maier U.G."/>
            <person name="McRose D."/>
            <person name="Mock T."/>
            <person name="Neilson J.A."/>
            <person name="Onodera N.T."/>
            <person name="Poole A.M."/>
            <person name="Pritham E.J."/>
            <person name="Richards T.A."/>
            <person name="Rocap G."/>
            <person name="Roy S.W."/>
            <person name="Sarai C."/>
            <person name="Schaack S."/>
            <person name="Shirato S."/>
            <person name="Slamovits C.H."/>
            <person name="Spencer D.F."/>
            <person name="Suzuki S."/>
            <person name="Worden A.Z."/>
            <person name="Zauner S."/>
            <person name="Barry K."/>
            <person name="Bell C."/>
            <person name="Bharti A.K."/>
            <person name="Crow J.A."/>
            <person name="Grimwood J."/>
            <person name="Kramer R."/>
            <person name="Lindquist E."/>
            <person name="Lucas S."/>
            <person name="Salamov A."/>
            <person name="McFadden G.I."/>
            <person name="Lane C.E."/>
            <person name="Keeling P.J."/>
            <person name="Gray M.W."/>
            <person name="Grigoriev I.V."/>
            <person name="Archibald J.M."/>
        </authorList>
    </citation>
    <scope>NUCLEOTIDE SEQUENCE</scope>
    <source>
        <strain evidence="5">CCMP2712</strain>
    </source>
</reference>
<reference evidence="4" key="3">
    <citation type="submission" date="2016-03" db="UniProtKB">
        <authorList>
            <consortium name="EnsemblProtists"/>
        </authorList>
    </citation>
    <scope>IDENTIFICATION</scope>
</reference>
<proteinExistence type="predicted"/>
<evidence type="ECO:0000313" key="4">
    <source>
        <dbReference type="EnsemblProtists" id="EKX46079"/>
    </source>
</evidence>
<feature type="transmembrane region" description="Helical" evidence="2">
    <location>
        <begin position="56"/>
        <end position="79"/>
    </location>
</feature>
<evidence type="ECO:0000256" key="1">
    <source>
        <dbReference type="SAM" id="MobiDB-lite"/>
    </source>
</evidence>
<dbReference type="RefSeq" id="XP_005833059.1">
    <property type="nucleotide sequence ID" value="XM_005833002.1"/>
</dbReference>
<dbReference type="HOGENOM" id="CLU_1597582_0_0_1"/>
<organism evidence="3">
    <name type="scientific">Guillardia theta (strain CCMP2712)</name>
    <name type="common">Cryptophyte</name>
    <dbReference type="NCBI Taxonomy" id="905079"/>
    <lineage>
        <taxon>Eukaryota</taxon>
        <taxon>Cryptophyceae</taxon>
        <taxon>Pyrenomonadales</taxon>
        <taxon>Geminigeraceae</taxon>
        <taxon>Guillardia</taxon>
    </lineage>
</organism>
<dbReference type="KEGG" id="gtt:GUITHDRAFT_108115"/>
<keyword evidence="2" id="KW-1133">Transmembrane helix</keyword>
<evidence type="ECO:0000256" key="2">
    <source>
        <dbReference type="SAM" id="Phobius"/>
    </source>
</evidence>
<feature type="transmembrane region" description="Helical" evidence="2">
    <location>
        <begin position="117"/>
        <end position="136"/>
    </location>
</feature>
<dbReference type="PaxDb" id="55529-EKX46079"/>
<dbReference type="EnsemblProtists" id="EKX46079">
    <property type="protein sequence ID" value="EKX46079"/>
    <property type="gene ID" value="GUITHDRAFT_108115"/>
</dbReference>
<feature type="transmembrane region" description="Helical" evidence="2">
    <location>
        <begin position="12"/>
        <end position="36"/>
    </location>
</feature>
<sequence>MKEERENSLANAGIALFSAQILSSAAMFVLLCSLFFQMGDDPFYRSAFIPSYSTAWTVGSLVLLTVCDFLFTSFAVSGIVYSQPEGLGSFFVAKFLILILYLIVFGCSTAWTGTEIFFSLFYLVYSIAEMYIAIALHSELLRGNKEEDDDKPYQSPGHTGKYVSRFV</sequence>
<feature type="transmembrane region" description="Helical" evidence="2">
    <location>
        <begin position="91"/>
        <end position="111"/>
    </location>
</feature>
<keyword evidence="5" id="KW-1185">Reference proteome</keyword>
<feature type="region of interest" description="Disordered" evidence="1">
    <location>
        <begin position="146"/>
        <end position="167"/>
    </location>
</feature>
<accession>L1JD85</accession>
<name>L1JD85_GUITC</name>
<gene>
    <name evidence="3" type="ORF">GUITHDRAFT_108115</name>
</gene>
<keyword evidence="2" id="KW-0472">Membrane</keyword>